<keyword evidence="4 5" id="KW-0804">Transcription</keyword>
<comment type="subunit">
    <text evidence="5">Interacts transiently with the RNA polymerase catalytic core.</text>
</comment>
<feature type="region of interest" description="Sigma-70 factor domain-3" evidence="5">
    <location>
        <begin position="420"/>
        <end position="496"/>
    </location>
</feature>
<dbReference type="Pfam" id="PF04539">
    <property type="entry name" value="Sigma70_r3"/>
    <property type="match status" value="1"/>
</dbReference>
<feature type="region of interest" description="Sigma-70 factor domain-4" evidence="5">
    <location>
        <begin position="509"/>
        <end position="562"/>
    </location>
</feature>
<feature type="region of interest" description="Sigma-70 factor domain-2" evidence="5">
    <location>
        <begin position="341"/>
        <end position="411"/>
    </location>
</feature>
<dbReference type="Proteomes" id="UP001501004">
    <property type="component" value="Unassembled WGS sequence"/>
</dbReference>
<feature type="compositionally biased region" description="Basic and acidic residues" evidence="6">
    <location>
        <begin position="12"/>
        <end position="22"/>
    </location>
</feature>
<dbReference type="EMBL" id="BAABAE010000003">
    <property type="protein sequence ID" value="GAA3746242.1"/>
    <property type="molecule type" value="Genomic_DNA"/>
</dbReference>
<evidence type="ECO:0000256" key="5">
    <source>
        <dbReference type="HAMAP-Rule" id="MF_00963"/>
    </source>
</evidence>
<dbReference type="NCBIfam" id="TIGR02393">
    <property type="entry name" value="RpoD_Cterm"/>
    <property type="match status" value="1"/>
</dbReference>
<dbReference type="PANTHER" id="PTHR30603:SF59">
    <property type="entry name" value="RNA POLYMERASE PRINCIPAL SIGMA FACTOR HRDA"/>
    <property type="match status" value="1"/>
</dbReference>
<evidence type="ECO:0000256" key="6">
    <source>
        <dbReference type="SAM" id="MobiDB-lite"/>
    </source>
</evidence>
<feature type="region of interest" description="Disordered" evidence="6">
    <location>
        <begin position="1"/>
        <end position="249"/>
    </location>
</feature>
<dbReference type="NCBIfam" id="NF004561">
    <property type="entry name" value="PRK05901.1-3"/>
    <property type="match status" value="1"/>
</dbReference>
<dbReference type="PRINTS" id="PR00046">
    <property type="entry name" value="SIGMA70FCT"/>
</dbReference>
<protein>
    <recommendedName>
        <fullName evidence="5">RNA polymerase sigma factor SigA</fullName>
    </recommendedName>
</protein>
<evidence type="ECO:0000256" key="2">
    <source>
        <dbReference type="ARBA" id="ARBA00023082"/>
    </source>
</evidence>
<comment type="caution">
    <text evidence="9">The sequence shown here is derived from an EMBL/GenBank/DDBJ whole genome shotgun (WGS) entry which is preliminary data.</text>
</comment>
<name>A0ABP7FR92_9MICO</name>
<dbReference type="InterPro" id="IPR000943">
    <property type="entry name" value="RNA_pol_sigma70"/>
</dbReference>
<dbReference type="Pfam" id="PF00140">
    <property type="entry name" value="Sigma70_r1_2"/>
    <property type="match status" value="1"/>
</dbReference>
<feature type="compositionally biased region" description="Basic and acidic residues" evidence="6">
    <location>
        <begin position="218"/>
        <end position="227"/>
    </location>
</feature>
<dbReference type="HAMAP" id="MF_00963">
    <property type="entry name" value="Sigma70_RpoD_SigA"/>
    <property type="match status" value="1"/>
</dbReference>
<feature type="compositionally biased region" description="Acidic residues" evidence="6">
    <location>
        <begin position="228"/>
        <end position="239"/>
    </location>
</feature>
<dbReference type="InterPro" id="IPR036388">
    <property type="entry name" value="WH-like_DNA-bd_sf"/>
</dbReference>
<dbReference type="InterPro" id="IPR014284">
    <property type="entry name" value="RNA_pol_sigma-70_dom"/>
</dbReference>
<sequence>MATRTKATAPKATEKKTTEKKTTAKAAPAKPAATKPAATKPAAAKAAAAKAAPAKAAPAKAATKAAATKAAATKAPASKSTTAKAAKAPTAKAAATKAPAAKTTAAKAASAKPSATKTTTARAASAKSVPASKPTAKTAPAKAGKSGPAKAGTASVKATSKSKATRSKATDDEVDEEVDDIELDVDVADLASEDEVVVDDDTDADESDDDAEAPAGKSRPEASKGDAEESDDDDADEESTGTNEPLPTGALVLSLVDDEDEVPVYSAAITGATADPVKDYLKQIGKVALLNAAEEVELAMRIEAGLFAEDKLANEKGKVGKELERELRWVAKDGQRAKAHLLGANLRLVVSLAKRYTGRGMQFLDLIQEGNLGLIRAVEKFDYTKGFKFSTYATWWIRQAITRAMADQARTIRIPVHMVEVINKLARVQRQMLQDLGREPTPEELSRELDMTPEKVVEVQKYGREPISLHTPLGEDGDSEFGDLIEDTEAVVPADAVGFTMLQKQLESLLDSLSEREAGVIRMRFGLGDGMPKTLDQIGDTFGVTRERIRQIESKTMAKLRHPSRSQSLRDYLE</sequence>
<evidence type="ECO:0000256" key="4">
    <source>
        <dbReference type="ARBA" id="ARBA00023163"/>
    </source>
</evidence>
<proteinExistence type="inferred from homology"/>
<dbReference type="InterPro" id="IPR007627">
    <property type="entry name" value="RNA_pol_sigma70_r2"/>
</dbReference>
<keyword evidence="2 5" id="KW-0731">Sigma factor</keyword>
<accession>A0ABP7FR92</accession>
<feature type="DNA-binding region" description="H-T-H motif" evidence="5">
    <location>
        <begin position="535"/>
        <end position="554"/>
    </location>
</feature>
<keyword evidence="10" id="KW-1185">Reference proteome</keyword>
<dbReference type="Pfam" id="PF04545">
    <property type="entry name" value="Sigma70_r4"/>
    <property type="match status" value="1"/>
</dbReference>
<feature type="domain" description="RNA polymerase sigma-70" evidence="8">
    <location>
        <begin position="534"/>
        <end position="560"/>
    </location>
</feature>
<gene>
    <name evidence="5" type="primary">sigA</name>
    <name evidence="9" type="ORF">GCM10022239_22260</name>
</gene>
<dbReference type="CDD" id="cd06171">
    <property type="entry name" value="Sigma70_r4"/>
    <property type="match status" value="1"/>
</dbReference>
<comment type="similarity">
    <text evidence="5">Belongs to the sigma-70 factor family. RpoD/SigA subfamily.</text>
</comment>
<evidence type="ECO:0000313" key="10">
    <source>
        <dbReference type="Proteomes" id="UP001501004"/>
    </source>
</evidence>
<dbReference type="InterPro" id="IPR028630">
    <property type="entry name" value="Sigma70_RpoD"/>
</dbReference>
<reference evidence="10" key="1">
    <citation type="journal article" date="2019" name="Int. J. Syst. Evol. Microbiol.">
        <title>The Global Catalogue of Microorganisms (GCM) 10K type strain sequencing project: providing services to taxonomists for standard genome sequencing and annotation.</title>
        <authorList>
            <consortium name="The Broad Institute Genomics Platform"/>
            <consortium name="The Broad Institute Genome Sequencing Center for Infectious Disease"/>
            <person name="Wu L."/>
            <person name="Ma J."/>
        </authorList>
    </citation>
    <scope>NUCLEOTIDE SEQUENCE [LARGE SCALE GENOMIC DNA]</scope>
    <source>
        <strain evidence="10">JCM 16949</strain>
    </source>
</reference>
<dbReference type="InterPro" id="IPR013324">
    <property type="entry name" value="RNA_pol_sigma_r3/r4-like"/>
</dbReference>
<dbReference type="Pfam" id="PF04542">
    <property type="entry name" value="Sigma70_r2"/>
    <property type="match status" value="1"/>
</dbReference>
<dbReference type="RefSeq" id="WP_344756647.1">
    <property type="nucleotide sequence ID" value="NZ_BAABAE010000003.1"/>
</dbReference>
<dbReference type="PANTHER" id="PTHR30603">
    <property type="entry name" value="RNA POLYMERASE SIGMA FACTOR RPO"/>
    <property type="match status" value="1"/>
</dbReference>
<feature type="domain" description="RNA polymerase sigma-70" evidence="7">
    <location>
        <begin position="365"/>
        <end position="378"/>
    </location>
</feature>
<dbReference type="InterPro" id="IPR009042">
    <property type="entry name" value="RNA_pol_sigma70_r1_2"/>
</dbReference>
<evidence type="ECO:0000313" key="9">
    <source>
        <dbReference type="EMBL" id="GAA3746242.1"/>
    </source>
</evidence>
<feature type="compositionally biased region" description="Low complexity" evidence="6">
    <location>
        <begin position="24"/>
        <end position="162"/>
    </location>
</feature>
<dbReference type="InterPro" id="IPR013325">
    <property type="entry name" value="RNA_pol_sigma_r2"/>
</dbReference>
<organism evidence="9 10">
    <name type="scientific">Leifsonella bigeumensis</name>
    <dbReference type="NCBI Taxonomy" id="433643"/>
    <lineage>
        <taxon>Bacteria</taxon>
        <taxon>Bacillati</taxon>
        <taxon>Actinomycetota</taxon>
        <taxon>Actinomycetes</taxon>
        <taxon>Micrococcales</taxon>
        <taxon>Microbacteriaceae</taxon>
        <taxon>Leifsonella</taxon>
    </lineage>
</organism>
<evidence type="ECO:0000259" key="7">
    <source>
        <dbReference type="PROSITE" id="PS00715"/>
    </source>
</evidence>
<evidence type="ECO:0000259" key="8">
    <source>
        <dbReference type="PROSITE" id="PS00716"/>
    </source>
</evidence>
<evidence type="ECO:0000256" key="3">
    <source>
        <dbReference type="ARBA" id="ARBA00023125"/>
    </source>
</evidence>
<dbReference type="Gene3D" id="1.10.601.10">
    <property type="entry name" value="RNA Polymerase Primary Sigma Factor"/>
    <property type="match status" value="2"/>
</dbReference>
<keyword evidence="5" id="KW-0963">Cytoplasm</keyword>
<dbReference type="InterPro" id="IPR012760">
    <property type="entry name" value="RNA_pol_sigma_RpoD_C"/>
</dbReference>
<dbReference type="SUPFAM" id="SSF88946">
    <property type="entry name" value="Sigma2 domain of RNA polymerase sigma factors"/>
    <property type="match status" value="1"/>
</dbReference>
<feature type="compositionally biased region" description="Low complexity" evidence="6">
    <location>
        <begin position="1"/>
        <end position="11"/>
    </location>
</feature>
<keyword evidence="3 5" id="KW-0238">DNA-binding</keyword>
<dbReference type="PROSITE" id="PS00716">
    <property type="entry name" value="SIGMA70_2"/>
    <property type="match status" value="1"/>
</dbReference>
<dbReference type="InterPro" id="IPR007630">
    <property type="entry name" value="RNA_pol_sigma70_r4"/>
</dbReference>
<keyword evidence="1 5" id="KW-0805">Transcription regulation</keyword>
<evidence type="ECO:0000256" key="1">
    <source>
        <dbReference type="ARBA" id="ARBA00023015"/>
    </source>
</evidence>
<feature type="compositionally biased region" description="Acidic residues" evidence="6">
    <location>
        <begin position="172"/>
        <end position="212"/>
    </location>
</feature>
<comment type="subcellular location">
    <subcellularLocation>
        <location evidence="5">Cytoplasm</location>
    </subcellularLocation>
</comment>
<dbReference type="InterPro" id="IPR007624">
    <property type="entry name" value="RNA_pol_sigma70_r3"/>
</dbReference>
<feature type="short sequence motif" description="Interaction with polymerase core subunit RpoC" evidence="5">
    <location>
        <begin position="365"/>
        <end position="368"/>
    </location>
</feature>
<dbReference type="NCBIfam" id="TIGR02937">
    <property type="entry name" value="sigma70-ECF"/>
    <property type="match status" value="1"/>
</dbReference>
<dbReference type="SUPFAM" id="SSF88659">
    <property type="entry name" value="Sigma3 and sigma4 domains of RNA polymerase sigma factors"/>
    <property type="match status" value="2"/>
</dbReference>
<dbReference type="InterPro" id="IPR050239">
    <property type="entry name" value="Sigma-70_RNA_pol_init_factors"/>
</dbReference>
<comment type="function">
    <text evidence="5">Sigma factors are initiation factors that promote the attachment of RNA polymerase to specific initiation sites and are then released. This sigma factor is the primary sigma factor during exponential growth.</text>
</comment>
<dbReference type="PROSITE" id="PS00715">
    <property type="entry name" value="SIGMA70_1"/>
    <property type="match status" value="1"/>
</dbReference>
<dbReference type="Gene3D" id="1.10.10.10">
    <property type="entry name" value="Winged helix-like DNA-binding domain superfamily/Winged helix DNA-binding domain"/>
    <property type="match status" value="2"/>
</dbReference>